<keyword evidence="1" id="KW-0472">Membrane</keyword>
<sequence>MEFKKIWKWIRFIYALLFIISIVLLVVFLGLLILGMLIDQKTLLNAAIINSLTLIMALISLPGILVQLVSLLEINDKKTFTVTTNCPKCRPLVDLRVKED</sequence>
<evidence type="ECO:0000313" key="2">
    <source>
        <dbReference type="EMBL" id="OMF17023.1"/>
    </source>
</evidence>
<protein>
    <submittedName>
        <fullName evidence="2">Uncharacterized protein</fullName>
    </submittedName>
</protein>
<evidence type="ECO:0000256" key="1">
    <source>
        <dbReference type="SAM" id="Phobius"/>
    </source>
</evidence>
<evidence type="ECO:0000313" key="3">
    <source>
        <dbReference type="Proteomes" id="UP000187134"/>
    </source>
</evidence>
<accession>A0A1R1C4H6</accession>
<comment type="caution">
    <text evidence="2">The sequence shown here is derived from an EMBL/GenBank/DDBJ whole genome shotgun (WGS) entry which is preliminary data.</text>
</comment>
<feature type="transmembrane region" description="Helical" evidence="1">
    <location>
        <begin position="12"/>
        <end position="38"/>
    </location>
</feature>
<keyword evidence="1" id="KW-0812">Transmembrane</keyword>
<dbReference type="EMBL" id="MRTJ01000001">
    <property type="protein sequence ID" value="OMF17023.1"/>
    <property type="molecule type" value="Genomic_DNA"/>
</dbReference>
<name>A0A1R1C4H6_PAEAM</name>
<dbReference type="AlphaFoldDB" id="A0A1R1C4H6"/>
<keyword evidence="1" id="KW-1133">Transmembrane helix</keyword>
<gene>
    <name evidence="2" type="ORF">BK131_03345</name>
</gene>
<proteinExistence type="predicted"/>
<reference evidence="2 3" key="1">
    <citation type="submission" date="2016-11" db="EMBL/GenBank/DDBJ databases">
        <title>Paenibacillus species isolates.</title>
        <authorList>
            <person name="Beno S.M."/>
        </authorList>
    </citation>
    <scope>NUCLEOTIDE SEQUENCE [LARGE SCALE GENOMIC DNA]</scope>
    <source>
        <strain evidence="2 3">FSL H8-0246</strain>
    </source>
</reference>
<feature type="transmembrane region" description="Helical" evidence="1">
    <location>
        <begin position="44"/>
        <end position="69"/>
    </location>
</feature>
<dbReference type="Proteomes" id="UP000187134">
    <property type="component" value="Unassembled WGS sequence"/>
</dbReference>
<organism evidence="2 3">
    <name type="scientific">Paenibacillus amylolyticus</name>
    <dbReference type="NCBI Taxonomy" id="1451"/>
    <lineage>
        <taxon>Bacteria</taxon>
        <taxon>Bacillati</taxon>
        <taxon>Bacillota</taxon>
        <taxon>Bacilli</taxon>
        <taxon>Bacillales</taxon>
        <taxon>Paenibacillaceae</taxon>
        <taxon>Paenibacillus</taxon>
    </lineage>
</organism>